<dbReference type="EMBL" id="JAFHKS010000044">
    <property type="protein sequence ID" value="MBN3546583.1"/>
    <property type="molecule type" value="Genomic_DNA"/>
</dbReference>
<evidence type="ECO:0000256" key="3">
    <source>
        <dbReference type="ARBA" id="ARBA00034117"/>
    </source>
</evidence>
<evidence type="ECO:0000313" key="6">
    <source>
        <dbReference type="Proteomes" id="UP001319060"/>
    </source>
</evidence>
<dbReference type="Pfam" id="PF04740">
    <property type="entry name" value="LXG"/>
    <property type="match status" value="1"/>
</dbReference>
<evidence type="ECO:0000313" key="5">
    <source>
        <dbReference type="EMBL" id="MBN3546583.1"/>
    </source>
</evidence>
<comment type="subcellular location">
    <subcellularLocation>
        <location evidence="1">Secreted</location>
    </subcellularLocation>
</comment>
<accession>A0ABS2ZGX8</accession>
<organism evidence="5 6">
    <name type="scientific">Fictibacillus barbaricus</name>
    <dbReference type="NCBI Taxonomy" id="182136"/>
    <lineage>
        <taxon>Bacteria</taxon>
        <taxon>Bacillati</taxon>
        <taxon>Bacillota</taxon>
        <taxon>Bacilli</taxon>
        <taxon>Bacillales</taxon>
        <taxon>Fictibacillaceae</taxon>
        <taxon>Fictibacillus</taxon>
    </lineage>
</organism>
<dbReference type="Proteomes" id="UP001319060">
    <property type="component" value="Unassembled WGS sequence"/>
</dbReference>
<evidence type="ECO:0000256" key="2">
    <source>
        <dbReference type="ARBA" id="ARBA00022525"/>
    </source>
</evidence>
<comment type="similarity">
    <text evidence="3">In the N-terminal section; belongs to the LXG family.</text>
</comment>
<protein>
    <submittedName>
        <fullName evidence="5">Ribonuclease YeeF family protein</fullName>
    </submittedName>
</protein>
<evidence type="ECO:0000259" key="4">
    <source>
        <dbReference type="PROSITE" id="PS51756"/>
    </source>
</evidence>
<dbReference type="PANTHER" id="PTHR34976:SF2">
    <property type="entry name" value="TYPE VII SECRETION SYSTEM PROTEIN ESSD"/>
    <property type="match status" value="1"/>
</dbReference>
<dbReference type="InterPro" id="IPR051768">
    <property type="entry name" value="Bact_secretion_toxin"/>
</dbReference>
<keyword evidence="2" id="KW-0964">Secreted</keyword>
<dbReference type="PROSITE" id="PS51756">
    <property type="entry name" value="LXG"/>
    <property type="match status" value="1"/>
</dbReference>
<proteinExistence type="inferred from homology"/>
<keyword evidence="6" id="KW-1185">Reference proteome</keyword>
<evidence type="ECO:0000256" key="1">
    <source>
        <dbReference type="ARBA" id="ARBA00004613"/>
    </source>
</evidence>
<dbReference type="PANTHER" id="PTHR34976">
    <property type="entry name" value="RIBONUCLEASE YQCG-RELATED"/>
    <property type="match status" value="1"/>
</dbReference>
<feature type="domain" description="LXG" evidence="4">
    <location>
        <begin position="2"/>
        <end position="236"/>
    </location>
</feature>
<comment type="caution">
    <text evidence="5">The sequence shown here is derived from an EMBL/GenBank/DDBJ whole genome shotgun (WGS) entry which is preliminary data.</text>
</comment>
<sequence length="595" mass="66819">MGSKVYEASTLKAATRERAHQYETLREQFESLKKEFGKIVDNGEFQGHGAEAIKGFYQAQIDVVDAWIRFIDVNVEFLKGIPGDTEDADLSGDTVVQVPFLEESVERAGRTAIDRVADQQEALQNIFNGINDLVSLSVFSKDAFDDQMAQAEKKRSQTVEKVNTLDQQLSQEYAISQNQEQHIYGLFAQMMEATRQGEKISPLYFNAEAYHNSDVYKAIGQAEEETTKYLTIKKEQQESREIAKKMEEMENRPWYEKGWDMACTFTGEMTGYYDTIRASTGVDPVTGRRLSNAERIAAGGMAAAGFIPVIGWGGRIAKGGNAIFKTVKGMNAADNMLDAYKTTKGLSNLQKAEFGIYGLVSANGFGEYFTEKDMFGNELTEEQRNQSLFNAFAIAGVGGAGYALNKVDVGKAMQTKFPHSTKYAQQQVAKAQELLKTVKTNIGNTQIPVRFRVEEVAVAGGGSFKTIATETKTLKELMMQASDLGKGTSKDIKNYRKTFFDKYPELEGSVVVHHAIEQQVLKKYPNLFTLEEIHALENLRGIPKEINSDIHLSKIRKDWNRFYRNHPNPTKEELINYMIELDKKHGENFNPPVKK</sequence>
<dbReference type="Pfam" id="PF14449">
    <property type="entry name" value="PT-TG"/>
    <property type="match status" value="1"/>
</dbReference>
<name>A0ABS2ZGX8_9BACL</name>
<gene>
    <name evidence="5" type="ORF">JYA64_14845</name>
</gene>
<dbReference type="InterPro" id="IPR027797">
    <property type="entry name" value="PT-TG_dom"/>
</dbReference>
<dbReference type="InterPro" id="IPR006829">
    <property type="entry name" value="LXG_dom"/>
</dbReference>
<reference evidence="5 6" key="1">
    <citation type="submission" date="2021-01" db="EMBL/GenBank/DDBJ databases">
        <title>Genome Sequencing of Type Strains.</title>
        <authorList>
            <person name="Lemaire J.F."/>
            <person name="Inderbitzin P."/>
            <person name="Collins S.B."/>
            <person name="Wespe N."/>
            <person name="Knight-Connoni V."/>
        </authorList>
    </citation>
    <scope>NUCLEOTIDE SEQUENCE [LARGE SCALE GENOMIC DNA]</scope>
    <source>
        <strain evidence="5 6">DSM 14730</strain>
    </source>
</reference>
<dbReference type="RefSeq" id="WP_188400892.1">
    <property type="nucleotide sequence ID" value="NZ_BMCE01000001.1"/>
</dbReference>